<name>A0A430M2W9_9HYPO</name>
<comment type="caution">
    <text evidence="2">The sequence shown here is derived from an EMBL/GenBank/DDBJ whole genome shotgun (WGS) entry which is preliminary data.</text>
</comment>
<dbReference type="InterPro" id="IPR000845">
    <property type="entry name" value="Nucleoside_phosphorylase_d"/>
</dbReference>
<dbReference type="InterPro" id="IPR053137">
    <property type="entry name" value="NLR-like"/>
</dbReference>
<dbReference type="AlphaFoldDB" id="A0A430M2W9"/>
<dbReference type="Pfam" id="PF01048">
    <property type="entry name" value="PNP_UDP_1"/>
    <property type="match status" value="1"/>
</dbReference>
<sequence>MRSLSDYTVGWISALPLEMAAAMAALDEDHGRPNQQPANDNNNYVLGRIDHHNVVIACLPSGVYGTTSATAVAINMTTTFPRLRFGLMVGIGGGVPSTERDIRLGDVVVGRPQGRVGGVIQYDLGKTISDGHQTLSGSLNKSDPVLLTAVSSLNALHMKGGNRIPQILAEMAARQPRMEASFSSPGAEHDDLYAADYVHSGGNTCEHCDKQRLIQRPKREDHSPAVFYGIIASGNQVIKDAATRDRLGRELGAICFEMEAAGLMDHFPCLVVRGICDYSDSHKNKGWQNFAAATAAAYAKELLSVLPSGDIGVIPHPPPSNRGQPARPSFLATRDWYERENVSLASLVPTIQYPDQDFLVAVSVKEEDVSIHIDRALSEYFPVRSETMNTGLKNALRRVFLQSSGQFTTNHWYVQASESRTYMLRQPRAIFKSICLLPDVRSWLGELFLDGQQAYFIIGYRTALNARLVWEAARENSVLADANHSRSVLGERIYAVCYRKVSFRFLRGPETAFLTASNRWNLFTDARGSGGNNGFIEVDISDEDVAVNDANDSWTVGEGA</sequence>
<organism evidence="2 3">
    <name type="scientific">Fusarium euwallaceae</name>
    <dbReference type="NCBI Taxonomy" id="1147111"/>
    <lineage>
        <taxon>Eukaryota</taxon>
        <taxon>Fungi</taxon>
        <taxon>Dikarya</taxon>
        <taxon>Ascomycota</taxon>
        <taxon>Pezizomycotina</taxon>
        <taxon>Sordariomycetes</taxon>
        <taxon>Hypocreomycetidae</taxon>
        <taxon>Hypocreales</taxon>
        <taxon>Nectriaceae</taxon>
        <taxon>Fusarium</taxon>
        <taxon>Fusarium solani species complex</taxon>
    </lineage>
</organism>
<protein>
    <recommendedName>
        <fullName evidence="1">Nucleoside phosphorylase domain-containing protein</fullName>
    </recommendedName>
</protein>
<dbReference type="GO" id="GO:0009116">
    <property type="term" value="P:nucleoside metabolic process"/>
    <property type="evidence" value="ECO:0007669"/>
    <property type="project" value="InterPro"/>
</dbReference>
<keyword evidence="3" id="KW-1185">Reference proteome</keyword>
<dbReference type="EMBL" id="MIKF01000029">
    <property type="protein sequence ID" value="RTE82289.1"/>
    <property type="molecule type" value="Genomic_DNA"/>
</dbReference>
<dbReference type="PANTHER" id="PTHR46082">
    <property type="entry name" value="ATP/GTP-BINDING PROTEIN-RELATED"/>
    <property type="match status" value="1"/>
</dbReference>
<gene>
    <name evidence="2" type="ORF">BHE90_003220</name>
</gene>
<feature type="domain" description="Nucleoside phosphorylase" evidence="1">
    <location>
        <begin position="9"/>
        <end position="301"/>
    </location>
</feature>
<dbReference type="PANTHER" id="PTHR46082:SF11">
    <property type="entry name" value="AAA+ ATPASE DOMAIN-CONTAINING PROTEIN-RELATED"/>
    <property type="match status" value="1"/>
</dbReference>
<dbReference type="InterPro" id="IPR035994">
    <property type="entry name" value="Nucleoside_phosphorylase_sf"/>
</dbReference>
<evidence type="ECO:0000313" key="3">
    <source>
        <dbReference type="Proteomes" id="UP000287124"/>
    </source>
</evidence>
<dbReference type="Gene3D" id="3.40.50.1580">
    <property type="entry name" value="Nucleoside phosphorylase domain"/>
    <property type="match status" value="1"/>
</dbReference>
<evidence type="ECO:0000259" key="1">
    <source>
        <dbReference type="Pfam" id="PF01048"/>
    </source>
</evidence>
<proteinExistence type="predicted"/>
<dbReference type="GO" id="GO:0003824">
    <property type="term" value="F:catalytic activity"/>
    <property type="evidence" value="ECO:0007669"/>
    <property type="project" value="InterPro"/>
</dbReference>
<accession>A0A430M2W9</accession>
<reference evidence="2 3" key="1">
    <citation type="submission" date="2017-06" db="EMBL/GenBank/DDBJ databases">
        <title>Comparative genomic analysis of Ambrosia Fusariam Clade fungi.</title>
        <authorList>
            <person name="Stajich J.E."/>
            <person name="Carrillo J."/>
            <person name="Kijimoto T."/>
            <person name="Eskalen A."/>
            <person name="O'Donnell K."/>
            <person name="Kasson M."/>
        </authorList>
    </citation>
    <scope>NUCLEOTIDE SEQUENCE [LARGE SCALE GENOMIC DNA]</scope>
    <source>
        <strain evidence="2 3">UCR1854</strain>
    </source>
</reference>
<evidence type="ECO:0000313" key="2">
    <source>
        <dbReference type="EMBL" id="RTE82289.1"/>
    </source>
</evidence>
<dbReference type="SUPFAM" id="SSF53167">
    <property type="entry name" value="Purine and uridine phosphorylases"/>
    <property type="match status" value="1"/>
</dbReference>
<dbReference type="Proteomes" id="UP000287124">
    <property type="component" value="Unassembled WGS sequence"/>
</dbReference>